<reference evidence="1 2" key="1">
    <citation type="submission" date="2015-06" db="EMBL/GenBank/DDBJ databases">
        <title>Complete genomic sequence analysis of Two virulent actinophages of Streptomyces flavovirens.</title>
        <authorList>
            <person name="Sharaf A."/>
            <person name="Marie E."/>
            <person name="ElBaz R."/>
            <person name="Elmaghraby I."/>
            <person name="Mercati F."/>
        </authorList>
    </citation>
    <scope>NUCLEOTIDE SEQUENCE [LARGE SCALE GENOMIC DNA]</scope>
</reference>
<dbReference type="EMBL" id="KT221033">
    <property type="protein sequence ID" value="AKY02168.1"/>
    <property type="molecule type" value="Genomic_DNA"/>
</dbReference>
<dbReference type="OrthoDB" id="41431at10239"/>
<dbReference type="KEGG" id="vg:26626351"/>
<name>A0A0K1Y584_9CAUD</name>
<protein>
    <submittedName>
        <fullName evidence="1">Uncharacterized protein</fullName>
    </submittedName>
</protein>
<dbReference type="GeneID" id="26626351"/>
<dbReference type="Proteomes" id="UP000201570">
    <property type="component" value="Segment"/>
</dbReference>
<evidence type="ECO:0000313" key="1">
    <source>
        <dbReference type="EMBL" id="AKY02168.1"/>
    </source>
</evidence>
<sequence length="217" mass="23228">MALTDQYGQNVPYSTMTDQANAQTLGQNLVENIVPRTIMRFPSANVRGATIKKPVEGMASWLEDARRLEIYQNGAWMPYSTDPSWGTYNPVWGGLTAMGGSVSYGRVSKEGRRVEAVATLTAGTGSTLGTGNITVSLPTPANGSVPSGFAWQGTGVFYQNDGTAWRLLAPIIDRAASDAIVFAVRPTDNGLVRPGVLDYSWAPGSVIRVQFTYESAA</sequence>
<proteinExistence type="predicted"/>
<organism evidence="1 2">
    <name type="scientific">Streptomyces phage SF1</name>
    <dbReference type="NCBI Taxonomy" id="1690817"/>
    <lineage>
        <taxon>Viruses</taxon>
        <taxon>Duplodnaviria</taxon>
        <taxon>Heunggongvirae</taxon>
        <taxon>Uroviricota</taxon>
        <taxon>Caudoviricetes</taxon>
        <taxon>Sfunavirus</taxon>
        <taxon>Sfunavirus SF1</taxon>
    </lineage>
</organism>
<dbReference type="RefSeq" id="YP_009199267.1">
    <property type="nucleotide sequence ID" value="NC_028807.1"/>
</dbReference>
<accession>A0A0K1Y584</accession>
<gene>
    <name evidence="1" type="ORF">SF1_190</name>
</gene>
<keyword evidence="2" id="KW-1185">Reference proteome</keyword>
<evidence type="ECO:0000313" key="2">
    <source>
        <dbReference type="Proteomes" id="UP000201570"/>
    </source>
</evidence>